<dbReference type="SUPFAM" id="SSF53474">
    <property type="entry name" value="alpha/beta-Hydrolases"/>
    <property type="match status" value="1"/>
</dbReference>
<dbReference type="GO" id="GO:0006535">
    <property type="term" value="P:cysteine biosynthetic process from serine"/>
    <property type="evidence" value="ECO:0007669"/>
    <property type="project" value="TreeGrafter"/>
</dbReference>
<name>A0A9P5UF71_9AGAR</name>
<evidence type="ECO:0000313" key="3">
    <source>
        <dbReference type="Proteomes" id="UP000772434"/>
    </source>
</evidence>
<dbReference type="InterPro" id="IPR008220">
    <property type="entry name" value="HAT_MetX-like"/>
</dbReference>
<protein>
    <submittedName>
        <fullName evidence="2">Uncharacterized protein</fullName>
    </submittedName>
</protein>
<dbReference type="EMBL" id="JADNRY010000005">
    <property type="protein sequence ID" value="KAF9076967.1"/>
    <property type="molecule type" value="Genomic_DNA"/>
</dbReference>
<gene>
    <name evidence="2" type="ORF">BDP27DRAFT_710288</name>
</gene>
<dbReference type="AlphaFoldDB" id="A0A9P5UF71"/>
<dbReference type="GO" id="GO:0005739">
    <property type="term" value="C:mitochondrion"/>
    <property type="evidence" value="ECO:0007669"/>
    <property type="project" value="TreeGrafter"/>
</dbReference>
<proteinExistence type="predicted"/>
<dbReference type="Gene3D" id="3.40.50.1820">
    <property type="entry name" value="alpha/beta hydrolase"/>
    <property type="match status" value="1"/>
</dbReference>
<comment type="caution">
    <text evidence="2">The sequence shown here is derived from an EMBL/GenBank/DDBJ whole genome shotgun (WGS) entry which is preliminary data.</text>
</comment>
<reference evidence="2" key="1">
    <citation type="submission" date="2020-11" db="EMBL/GenBank/DDBJ databases">
        <authorList>
            <consortium name="DOE Joint Genome Institute"/>
            <person name="Ahrendt S."/>
            <person name="Riley R."/>
            <person name="Andreopoulos W."/>
            <person name="Labutti K."/>
            <person name="Pangilinan J."/>
            <person name="Ruiz-Duenas F.J."/>
            <person name="Barrasa J.M."/>
            <person name="Sanchez-Garcia M."/>
            <person name="Camarero S."/>
            <person name="Miyauchi S."/>
            <person name="Serrano A."/>
            <person name="Linde D."/>
            <person name="Babiker R."/>
            <person name="Drula E."/>
            <person name="Ayuso-Fernandez I."/>
            <person name="Pacheco R."/>
            <person name="Padilla G."/>
            <person name="Ferreira P."/>
            <person name="Barriuso J."/>
            <person name="Kellner H."/>
            <person name="Castanera R."/>
            <person name="Alfaro M."/>
            <person name="Ramirez L."/>
            <person name="Pisabarro A.G."/>
            <person name="Kuo A."/>
            <person name="Tritt A."/>
            <person name="Lipzen A."/>
            <person name="He G."/>
            <person name="Yan M."/>
            <person name="Ng V."/>
            <person name="Cullen D."/>
            <person name="Martin F."/>
            <person name="Rosso M.-N."/>
            <person name="Henrissat B."/>
            <person name="Hibbett D."/>
            <person name="Martinez A.T."/>
            <person name="Grigoriev I.V."/>
        </authorList>
    </citation>
    <scope>NUCLEOTIDE SEQUENCE</scope>
    <source>
        <strain evidence="2">AH 40177</strain>
    </source>
</reference>
<dbReference type="GO" id="GO:0009092">
    <property type="term" value="P:homoserine metabolic process"/>
    <property type="evidence" value="ECO:0007669"/>
    <property type="project" value="TreeGrafter"/>
</dbReference>
<dbReference type="InterPro" id="IPR029058">
    <property type="entry name" value="AB_hydrolase_fold"/>
</dbReference>
<organism evidence="2 3">
    <name type="scientific">Rhodocollybia butyracea</name>
    <dbReference type="NCBI Taxonomy" id="206335"/>
    <lineage>
        <taxon>Eukaryota</taxon>
        <taxon>Fungi</taxon>
        <taxon>Dikarya</taxon>
        <taxon>Basidiomycota</taxon>
        <taxon>Agaricomycotina</taxon>
        <taxon>Agaricomycetes</taxon>
        <taxon>Agaricomycetidae</taxon>
        <taxon>Agaricales</taxon>
        <taxon>Marasmiineae</taxon>
        <taxon>Omphalotaceae</taxon>
        <taxon>Rhodocollybia</taxon>
    </lineage>
</organism>
<dbReference type="PANTHER" id="PTHR32268">
    <property type="entry name" value="HOMOSERINE O-ACETYLTRANSFERASE"/>
    <property type="match status" value="1"/>
</dbReference>
<accession>A0A9P5UF71</accession>
<feature type="region of interest" description="Disordered" evidence="1">
    <location>
        <begin position="253"/>
        <end position="272"/>
    </location>
</feature>
<keyword evidence="3" id="KW-1185">Reference proteome</keyword>
<dbReference type="GO" id="GO:0009086">
    <property type="term" value="P:methionine biosynthetic process"/>
    <property type="evidence" value="ECO:0007669"/>
    <property type="project" value="TreeGrafter"/>
</dbReference>
<sequence length="321" mass="35040">MSCWMFWRTDATSSGWTEAGPDSVRSLSCNPGISTATRGMKPQEEQRGMGAVQKLLGAEGVSSIVQIQSYLYSDHSIVGIRHVCGAIHVTGVPTIPKWDHVGYTTQVHGRLSLEYHPSFASIPKESHQVSCCLTCKMIHACSASFNFFPLHICTTQSTRSGAVAINVCSTLPSFDIAYETWYSLSRRDNIIILHTGLSASSHAASTSLNSAAEWWEKFLGPSKALDMNQFFIICTRINSCLYHLASPPTLSSSTAHKTSHSKSHPPPVNPPLHLTDLAEGMRPLSSIPILVLRVQSDILSTVEQQRDGCATNGRKRTSVVL</sequence>
<dbReference type="Proteomes" id="UP000772434">
    <property type="component" value="Unassembled WGS sequence"/>
</dbReference>
<evidence type="ECO:0000256" key="1">
    <source>
        <dbReference type="SAM" id="MobiDB-lite"/>
    </source>
</evidence>
<dbReference type="PANTHER" id="PTHR32268:SF16">
    <property type="entry name" value="SERINE O-SUCCINYLTRANSFERASE"/>
    <property type="match status" value="1"/>
</dbReference>
<dbReference type="GO" id="GO:0009001">
    <property type="term" value="F:serine O-acetyltransferase activity"/>
    <property type="evidence" value="ECO:0007669"/>
    <property type="project" value="TreeGrafter"/>
</dbReference>
<dbReference type="GO" id="GO:0004414">
    <property type="term" value="F:homoserine O-acetyltransferase activity"/>
    <property type="evidence" value="ECO:0007669"/>
    <property type="project" value="TreeGrafter"/>
</dbReference>
<evidence type="ECO:0000313" key="2">
    <source>
        <dbReference type="EMBL" id="KAF9076967.1"/>
    </source>
</evidence>